<dbReference type="AlphaFoldDB" id="A0A7U2FF60"/>
<sequence>MDPAQFGYSTLPMQHAPYETISPATLKDSNEGKVALITGAGQGIGAAIAEALAKSGANVAILDLNTDKLVKTKEACLQHGGKVADFACDVTNEHKIKEVIDAVEKQLGPIDVLVNNAGIFDQRPFIMSTFDGFWRQIEVNFKAPLMLIHQMLPRMRERGGGCIINIASRSGTVDVPMTLGYVSSKAALIRATHTLQKEMELDGLDPAIHMYALHPGGVRSAMGGAGVADDVRAKYGRDITDEEFFKHLFKDGPSLCGQTCAWLASGRGKELRGLFLDCRQDVAKLLEIGRKTLLKENRNTLTVNFIDGYCNEP</sequence>
<reference evidence="5" key="1">
    <citation type="journal article" date="2021" name="BMC Genomics">
        <title>Chromosome-level genome assembly and manually-curated proteome of model necrotroph Parastagonospora nodorum Sn15 reveals a genome-wide trove of candidate effector homologs, and redundancy of virulence-related functions within an accessory chromosome.</title>
        <authorList>
            <person name="Bertazzoni S."/>
            <person name="Jones D.A.B."/>
            <person name="Phan H.T."/>
            <person name="Tan K.-C."/>
            <person name="Hane J.K."/>
        </authorList>
    </citation>
    <scope>NUCLEOTIDE SEQUENCE [LARGE SCALE GENOMIC DNA]</scope>
    <source>
        <strain evidence="5">SN15 / ATCC MYA-4574 / FGSC 10173)</strain>
    </source>
</reference>
<keyword evidence="5" id="KW-1185">Reference proteome</keyword>
<dbReference type="OrthoDB" id="1933717at2759"/>
<dbReference type="KEGG" id="pno:SNOG_04781"/>
<dbReference type="Gene3D" id="3.40.50.720">
    <property type="entry name" value="NAD(P)-binding Rossmann-like Domain"/>
    <property type="match status" value="1"/>
</dbReference>
<evidence type="ECO:0000313" key="4">
    <source>
        <dbReference type="EMBL" id="QRD01796.1"/>
    </source>
</evidence>
<accession>A0A7U2FF60</accession>
<dbReference type="Proteomes" id="UP000663193">
    <property type="component" value="Chromosome 13"/>
</dbReference>
<dbReference type="InterPro" id="IPR002347">
    <property type="entry name" value="SDR_fam"/>
</dbReference>
<dbReference type="CDD" id="cd05233">
    <property type="entry name" value="SDR_c"/>
    <property type="match status" value="1"/>
</dbReference>
<dbReference type="OMA" id="FWKQIEV"/>
<comment type="similarity">
    <text evidence="1 3">Belongs to the short-chain dehydrogenases/reductases (SDR) family.</text>
</comment>
<dbReference type="PRINTS" id="PR00081">
    <property type="entry name" value="GDHRDH"/>
</dbReference>
<organism evidence="4 5">
    <name type="scientific">Phaeosphaeria nodorum (strain SN15 / ATCC MYA-4574 / FGSC 10173)</name>
    <name type="common">Glume blotch fungus</name>
    <name type="synonym">Parastagonospora nodorum</name>
    <dbReference type="NCBI Taxonomy" id="321614"/>
    <lineage>
        <taxon>Eukaryota</taxon>
        <taxon>Fungi</taxon>
        <taxon>Dikarya</taxon>
        <taxon>Ascomycota</taxon>
        <taxon>Pezizomycotina</taxon>
        <taxon>Dothideomycetes</taxon>
        <taxon>Pleosporomycetidae</taxon>
        <taxon>Pleosporales</taxon>
        <taxon>Pleosporineae</taxon>
        <taxon>Phaeosphaeriaceae</taxon>
        <taxon>Parastagonospora</taxon>
    </lineage>
</organism>
<dbReference type="PANTHER" id="PTHR44196:SF1">
    <property type="entry name" value="DEHYDROGENASE_REDUCTASE SDR FAMILY MEMBER 7B"/>
    <property type="match status" value="1"/>
</dbReference>
<gene>
    <name evidence="4" type="ORF">JI435_047810</name>
</gene>
<evidence type="ECO:0000256" key="1">
    <source>
        <dbReference type="ARBA" id="ARBA00006484"/>
    </source>
</evidence>
<evidence type="ECO:0000313" key="5">
    <source>
        <dbReference type="Proteomes" id="UP000663193"/>
    </source>
</evidence>
<keyword evidence="2" id="KW-0560">Oxidoreductase</keyword>
<dbReference type="PANTHER" id="PTHR44196">
    <property type="entry name" value="DEHYDROGENASE/REDUCTASE SDR FAMILY MEMBER 7B"/>
    <property type="match status" value="1"/>
</dbReference>
<dbReference type="PRINTS" id="PR00080">
    <property type="entry name" value="SDRFAMILY"/>
</dbReference>
<dbReference type="VEuPathDB" id="FungiDB:JI435_047810"/>
<protein>
    <submittedName>
        <fullName evidence="4">Uncharacterized protein</fullName>
    </submittedName>
</protein>
<dbReference type="EMBL" id="CP069035">
    <property type="protein sequence ID" value="QRD01796.1"/>
    <property type="molecule type" value="Genomic_DNA"/>
</dbReference>
<evidence type="ECO:0000256" key="2">
    <source>
        <dbReference type="ARBA" id="ARBA00023002"/>
    </source>
</evidence>
<proteinExistence type="inferred from homology"/>
<dbReference type="RefSeq" id="XP_001795193.1">
    <property type="nucleotide sequence ID" value="XM_001795141.1"/>
</dbReference>
<dbReference type="GO" id="GO:0016491">
    <property type="term" value="F:oxidoreductase activity"/>
    <property type="evidence" value="ECO:0007669"/>
    <property type="project" value="UniProtKB-KW"/>
</dbReference>
<dbReference type="SUPFAM" id="SSF51735">
    <property type="entry name" value="NAD(P)-binding Rossmann-fold domains"/>
    <property type="match status" value="1"/>
</dbReference>
<dbReference type="Pfam" id="PF00106">
    <property type="entry name" value="adh_short"/>
    <property type="match status" value="1"/>
</dbReference>
<dbReference type="InterPro" id="IPR036291">
    <property type="entry name" value="NAD(P)-bd_dom_sf"/>
</dbReference>
<evidence type="ECO:0000256" key="3">
    <source>
        <dbReference type="RuleBase" id="RU000363"/>
    </source>
</evidence>
<name>A0A7U2FF60_PHANO</name>